<dbReference type="eggNOG" id="ENOG502S5XV">
    <property type="taxonomic scope" value="Eukaryota"/>
</dbReference>
<name>M7SNR6_EUTLA</name>
<dbReference type="OMA" id="WYEVGLV"/>
<accession>M7SNR6</accession>
<organism evidence="1 2">
    <name type="scientific">Eutypa lata (strain UCR-EL1)</name>
    <name type="common">Grapevine dieback disease fungus</name>
    <name type="synonym">Eutypa armeniacae</name>
    <dbReference type="NCBI Taxonomy" id="1287681"/>
    <lineage>
        <taxon>Eukaryota</taxon>
        <taxon>Fungi</taxon>
        <taxon>Dikarya</taxon>
        <taxon>Ascomycota</taxon>
        <taxon>Pezizomycotina</taxon>
        <taxon>Sordariomycetes</taxon>
        <taxon>Xylariomycetidae</taxon>
        <taxon>Xylariales</taxon>
        <taxon>Diatrypaceae</taxon>
        <taxon>Eutypa</taxon>
    </lineage>
</organism>
<dbReference type="KEGG" id="ela:UCREL1_4951"/>
<evidence type="ECO:0000313" key="1">
    <source>
        <dbReference type="EMBL" id="EMR68049.1"/>
    </source>
</evidence>
<evidence type="ECO:0000313" key="2">
    <source>
        <dbReference type="Proteomes" id="UP000012174"/>
    </source>
</evidence>
<dbReference type="HOGENOM" id="CLU_091042_0_0_1"/>
<dbReference type="Proteomes" id="UP000012174">
    <property type="component" value="Unassembled WGS sequence"/>
</dbReference>
<dbReference type="AlphaFoldDB" id="M7SNR6"/>
<gene>
    <name evidence="1" type="ORF">UCREL1_4951</name>
</gene>
<dbReference type="EMBL" id="KB706313">
    <property type="protein sequence ID" value="EMR68049.1"/>
    <property type="molecule type" value="Genomic_DNA"/>
</dbReference>
<reference evidence="2" key="1">
    <citation type="journal article" date="2013" name="Genome Announc.">
        <title>Draft genome sequence of the grapevine dieback fungus Eutypa lata UCR-EL1.</title>
        <authorList>
            <person name="Blanco-Ulate B."/>
            <person name="Rolshausen P.E."/>
            <person name="Cantu D."/>
        </authorList>
    </citation>
    <scope>NUCLEOTIDE SEQUENCE [LARGE SCALE GENOMIC DNA]</scope>
    <source>
        <strain evidence="2">UCR-EL1</strain>
    </source>
</reference>
<dbReference type="OrthoDB" id="5403729at2759"/>
<sequence>MATDIDTTTLSTLDLLEARLLRIEHLLYGHVVQQPKTPAFKGMGDLEHHFAKLLHGVRVYAELLKIYKSHPDLFQPLPPSDPPTTHLPPDAIRAIVLAAAPSFPAAASALTTAVADTPVPDPALSASLAALLPRMRGVEVTQRAQAAEIAELRARSEVLVRRWYEGRVLATSEFVARVEGRVERAEMRVRRAERVRDEV</sequence>
<proteinExistence type="predicted"/>
<keyword evidence="2" id="KW-1185">Reference proteome</keyword>
<protein>
    <submittedName>
        <fullName evidence="1">Putative nuclear distribution protein</fullName>
    </submittedName>
</protein>